<feature type="transmembrane region" description="Helical" evidence="1">
    <location>
        <begin position="32"/>
        <end position="50"/>
    </location>
</feature>
<evidence type="ECO:0000256" key="1">
    <source>
        <dbReference type="SAM" id="Phobius"/>
    </source>
</evidence>
<name>A0ABS3JQY7_9BACT</name>
<reference evidence="2 3" key="1">
    <citation type="submission" date="2021-03" db="EMBL/GenBank/DDBJ databases">
        <title>Fibrella sp. HMF5405 genome sequencing and assembly.</title>
        <authorList>
            <person name="Kang H."/>
            <person name="Kim H."/>
            <person name="Bae S."/>
            <person name="Joh K."/>
        </authorList>
    </citation>
    <scope>NUCLEOTIDE SEQUENCE [LARGE SCALE GENOMIC DNA]</scope>
    <source>
        <strain evidence="2 3">HMF5405</strain>
    </source>
</reference>
<proteinExistence type="predicted"/>
<dbReference type="EMBL" id="JAFMYW010000008">
    <property type="protein sequence ID" value="MBO0951599.1"/>
    <property type="molecule type" value="Genomic_DNA"/>
</dbReference>
<dbReference type="Proteomes" id="UP000664628">
    <property type="component" value="Unassembled WGS sequence"/>
</dbReference>
<keyword evidence="1" id="KW-0472">Membrane</keyword>
<gene>
    <name evidence="2" type="ORF">J2I46_23650</name>
</gene>
<keyword evidence="1" id="KW-0812">Transmembrane</keyword>
<keyword evidence="1" id="KW-1133">Transmembrane helix</keyword>
<keyword evidence="3" id="KW-1185">Reference proteome</keyword>
<evidence type="ECO:0000313" key="2">
    <source>
        <dbReference type="EMBL" id="MBO0951599.1"/>
    </source>
</evidence>
<organism evidence="2 3">
    <name type="scientific">Fibrella forsythiae</name>
    <dbReference type="NCBI Taxonomy" id="2817061"/>
    <lineage>
        <taxon>Bacteria</taxon>
        <taxon>Pseudomonadati</taxon>
        <taxon>Bacteroidota</taxon>
        <taxon>Cytophagia</taxon>
        <taxon>Cytophagales</taxon>
        <taxon>Spirosomataceae</taxon>
        <taxon>Fibrella</taxon>
    </lineage>
</organism>
<evidence type="ECO:0008006" key="4">
    <source>
        <dbReference type="Google" id="ProtNLM"/>
    </source>
</evidence>
<sequence length="56" mass="6262">MSKLPWAKYYFSFIAAALLVALLAKFVTTNVVVMPALAVGLYWLFLRGFASIKGYE</sequence>
<evidence type="ECO:0000313" key="3">
    <source>
        <dbReference type="Proteomes" id="UP000664628"/>
    </source>
</evidence>
<comment type="caution">
    <text evidence="2">The sequence shown here is derived from an EMBL/GenBank/DDBJ whole genome shotgun (WGS) entry which is preliminary data.</text>
</comment>
<accession>A0ABS3JQY7</accession>
<protein>
    <recommendedName>
        <fullName evidence="4">DUF3096 domain-containing protein</fullName>
    </recommendedName>
</protein>
<dbReference type="RefSeq" id="WP_207331549.1">
    <property type="nucleotide sequence ID" value="NZ_JAFMYW010000008.1"/>
</dbReference>